<gene>
    <name evidence="1" type="ORF">MPC4_110037</name>
</gene>
<protein>
    <submittedName>
        <fullName evidence="1">Uncharacterized protein</fullName>
    </submittedName>
</protein>
<proteinExistence type="predicted"/>
<dbReference type="RefSeq" id="WP_174511229.1">
    <property type="nucleotide sequence ID" value="NZ_CABFMQ020000013.1"/>
</dbReference>
<dbReference type="EMBL" id="CABFMQ020000013">
    <property type="protein sequence ID" value="VTZ48737.1"/>
    <property type="molecule type" value="Genomic_DNA"/>
</dbReference>
<dbReference type="AlphaFoldDB" id="A0A8B6M125"/>
<reference evidence="1 2" key="1">
    <citation type="submission" date="2019-05" db="EMBL/GenBank/DDBJ databases">
        <authorList>
            <person name="Farhan Ul Haque M."/>
        </authorList>
    </citation>
    <scope>NUCLEOTIDE SEQUENCE [LARGE SCALE GENOMIC DNA]</scope>
    <source>
        <strain evidence="1">2</strain>
    </source>
</reference>
<organism evidence="1 2">
    <name type="scientific">Methylocella tundrae</name>
    <dbReference type="NCBI Taxonomy" id="227605"/>
    <lineage>
        <taxon>Bacteria</taxon>
        <taxon>Pseudomonadati</taxon>
        <taxon>Pseudomonadota</taxon>
        <taxon>Alphaproteobacteria</taxon>
        <taxon>Hyphomicrobiales</taxon>
        <taxon>Beijerinckiaceae</taxon>
        <taxon>Methylocella</taxon>
    </lineage>
</organism>
<comment type="caution">
    <text evidence="1">The sequence shown here is derived from an EMBL/GenBank/DDBJ whole genome shotgun (WGS) entry which is preliminary data.</text>
</comment>
<accession>A0A8B6M125</accession>
<keyword evidence="2" id="KW-1185">Reference proteome</keyword>
<evidence type="ECO:0000313" key="1">
    <source>
        <dbReference type="EMBL" id="VTZ48737.1"/>
    </source>
</evidence>
<evidence type="ECO:0000313" key="2">
    <source>
        <dbReference type="Proteomes" id="UP000485880"/>
    </source>
</evidence>
<dbReference type="Proteomes" id="UP000485880">
    <property type="component" value="Unassembled WGS sequence"/>
</dbReference>
<name>A0A8B6M125_METTU</name>
<sequence length="93" mass="9935">MSDQRLFNCCAGGVAPDWSLFEWLETGGCASETDETTGAIWTNGGIEDAEAQFWTVYGRLKEGGCEAITDCPTRAEVDAVATELSRLSGLPVV</sequence>